<feature type="repeat" description="Solcar" evidence="9">
    <location>
        <begin position="93"/>
        <end position="183"/>
    </location>
</feature>
<evidence type="ECO:0000313" key="12">
    <source>
        <dbReference type="Proteomes" id="UP000325440"/>
    </source>
</evidence>
<keyword evidence="7" id="KW-0496">Mitochondrion</keyword>
<evidence type="ECO:0000256" key="9">
    <source>
        <dbReference type="PROSITE-ProRule" id="PRU00282"/>
    </source>
</evidence>
<dbReference type="PANTHER" id="PTHR45624:SF12">
    <property type="entry name" value="MITOCHONDRIAL ORNITHINE TRANSPORTER 1"/>
    <property type="match status" value="1"/>
</dbReference>
<evidence type="ECO:0000313" key="11">
    <source>
        <dbReference type="EMBL" id="VVC41878.1"/>
    </source>
</evidence>
<dbReference type="Pfam" id="PF00153">
    <property type="entry name" value="Mito_carr"/>
    <property type="match status" value="3"/>
</dbReference>
<dbReference type="EMBL" id="CABPRJ010001929">
    <property type="protein sequence ID" value="VVC41878.1"/>
    <property type="molecule type" value="Genomic_DNA"/>
</dbReference>
<dbReference type="InterPro" id="IPR018108">
    <property type="entry name" value="MCP_transmembrane"/>
</dbReference>
<evidence type="ECO:0000256" key="7">
    <source>
        <dbReference type="ARBA" id="ARBA00023128"/>
    </source>
</evidence>
<keyword evidence="6" id="KW-1133">Transmembrane helix</keyword>
<dbReference type="GO" id="GO:1990575">
    <property type="term" value="P:mitochondrial L-ornithine transmembrane transport"/>
    <property type="evidence" value="ECO:0007669"/>
    <property type="project" value="TreeGrafter"/>
</dbReference>
<sequence length="346" mass="38384">MVFKVIDILGGITGGIASTLVGQPLDTVKTNMQLYPNSHKNIFSSLYMTGRHQGIRGLYAGCVPALLANSAENAVMFASYGHPQSLATCVVGKGKNHNMFARSVESLFTSLVLCPIELVKIRMQGYEVFKEVRPKQPSIKSVVKQTLKANGFRGLYRGLECTLLREFVGKTLFFGLYELCQKFLDPTGGRKEKSDLLASAASGSIAGLGMWLVAYPIDVVKSRVQMSETRTGWPLIRREIQRAGFRGLYSGLWPTLIKMISVTGMFVLSEEFSKSNYRKTLLDMKNLIDPENKFFSSCDFLSGWSTGVVATCIGYPMDTIRVVQQVTNVGAIKSMQYVYNEQRVID</sequence>
<protein>
    <submittedName>
        <fullName evidence="11">Mitochondrial carrier protein,Mitochondrial carrier domain,Mitochondrial substrate/solute carrier</fullName>
    </submittedName>
</protein>
<dbReference type="InterPro" id="IPR050567">
    <property type="entry name" value="Mitochondrial_Carrier"/>
</dbReference>
<organism evidence="11 12">
    <name type="scientific">Cinara cedri</name>
    <dbReference type="NCBI Taxonomy" id="506608"/>
    <lineage>
        <taxon>Eukaryota</taxon>
        <taxon>Metazoa</taxon>
        <taxon>Ecdysozoa</taxon>
        <taxon>Arthropoda</taxon>
        <taxon>Hexapoda</taxon>
        <taxon>Insecta</taxon>
        <taxon>Pterygota</taxon>
        <taxon>Neoptera</taxon>
        <taxon>Paraneoptera</taxon>
        <taxon>Hemiptera</taxon>
        <taxon>Sternorrhyncha</taxon>
        <taxon>Aphidomorpha</taxon>
        <taxon>Aphidoidea</taxon>
        <taxon>Aphididae</taxon>
        <taxon>Lachninae</taxon>
        <taxon>Cinara</taxon>
    </lineage>
</organism>
<evidence type="ECO:0000256" key="1">
    <source>
        <dbReference type="ARBA" id="ARBA00004225"/>
    </source>
</evidence>
<evidence type="ECO:0000256" key="8">
    <source>
        <dbReference type="ARBA" id="ARBA00023136"/>
    </source>
</evidence>
<dbReference type="InterPro" id="IPR023395">
    <property type="entry name" value="MCP_dom_sf"/>
</dbReference>
<comment type="subcellular location">
    <subcellularLocation>
        <location evidence="1">Mitochondrion membrane</location>
        <topology evidence="1">Multi-pass membrane protein</topology>
    </subcellularLocation>
</comment>
<comment type="similarity">
    <text evidence="2 10">Belongs to the mitochondrial carrier (TC 2.A.29) family.</text>
</comment>
<dbReference type="InterPro" id="IPR002067">
    <property type="entry name" value="MCP"/>
</dbReference>
<evidence type="ECO:0000256" key="5">
    <source>
        <dbReference type="ARBA" id="ARBA00022737"/>
    </source>
</evidence>
<accession>A0A5E4NAZ9</accession>
<evidence type="ECO:0000256" key="6">
    <source>
        <dbReference type="ARBA" id="ARBA00022989"/>
    </source>
</evidence>
<dbReference type="Proteomes" id="UP000325440">
    <property type="component" value="Unassembled WGS sequence"/>
</dbReference>
<dbReference type="GO" id="GO:0031966">
    <property type="term" value="C:mitochondrial membrane"/>
    <property type="evidence" value="ECO:0007669"/>
    <property type="project" value="UniProtKB-SubCell"/>
</dbReference>
<evidence type="ECO:0000256" key="10">
    <source>
        <dbReference type="RuleBase" id="RU000488"/>
    </source>
</evidence>
<dbReference type="Gene3D" id="1.50.40.10">
    <property type="entry name" value="Mitochondrial carrier domain"/>
    <property type="match status" value="1"/>
</dbReference>
<reference evidence="11 12" key="1">
    <citation type="submission" date="2019-08" db="EMBL/GenBank/DDBJ databases">
        <authorList>
            <person name="Alioto T."/>
            <person name="Alioto T."/>
            <person name="Gomez Garrido J."/>
        </authorList>
    </citation>
    <scope>NUCLEOTIDE SEQUENCE [LARGE SCALE GENOMIC DNA]</scope>
</reference>
<dbReference type="PRINTS" id="PR00926">
    <property type="entry name" value="MITOCARRIER"/>
</dbReference>
<keyword evidence="3 10" id="KW-0813">Transport</keyword>
<keyword evidence="8 9" id="KW-0472">Membrane</keyword>
<name>A0A5E4NAZ9_9HEMI</name>
<dbReference type="PROSITE" id="PS50920">
    <property type="entry name" value="SOLCAR"/>
    <property type="match status" value="3"/>
</dbReference>
<keyword evidence="12" id="KW-1185">Reference proteome</keyword>
<keyword evidence="4 9" id="KW-0812">Transmembrane</keyword>
<evidence type="ECO:0000256" key="2">
    <source>
        <dbReference type="ARBA" id="ARBA00006375"/>
    </source>
</evidence>
<proteinExistence type="inferred from homology"/>
<dbReference type="AlphaFoldDB" id="A0A5E4NAZ9"/>
<feature type="repeat" description="Solcar" evidence="9">
    <location>
        <begin position="2"/>
        <end position="86"/>
    </location>
</feature>
<dbReference type="OrthoDB" id="193856at2759"/>
<dbReference type="GO" id="GO:0000064">
    <property type="term" value="F:L-ornithine transmembrane transporter activity"/>
    <property type="evidence" value="ECO:0007669"/>
    <property type="project" value="TreeGrafter"/>
</dbReference>
<dbReference type="PANTHER" id="PTHR45624">
    <property type="entry name" value="MITOCHONDRIAL BASIC AMINO ACIDS TRANSPORTER-RELATED"/>
    <property type="match status" value="1"/>
</dbReference>
<evidence type="ECO:0000256" key="3">
    <source>
        <dbReference type="ARBA" id="ARBA00022448"/>
    </source>
</evidence>
<feature type="repeat" description="Solcar" evidence="9">
    <location>
        <begin position="194"/>
        <end position="276"/>
    </location>
</feature>
<gene>
    <name evidence="11" type="ORF">CINCED_3A006430</name>
</gene>
<dbReference type="SUPFAM" id="SSF103506">
    <property type="entry name" value="Mitochondrial carrier"/>
    <property type="match status" value="1"/>
</dbReference>
<keyword evidence="5" id="KW-0677">Repeat</keyword>
<evidence type="ECO:0000256" key="4">
    <source>
        <dbReference type="ARBA" id="ARBA00022692"/>
    </source>
</evidence>